<comment type="subunit">
    <text evidence="9">Homodimer.</text>
</comment>
<dbReference type="Pfam" id="PF00202">
    <property type="entry name" value="Aminotran_3"/>
    <property type="match status" value="1"/>
</dbReference>
<dbReference type="NCBIfam" id="TIGR00508">
    <property type="entry name" value="bioA"/>
    <property type="match status" value="1"/>
</dbReference>
<feature type="binding site" evidence="9">
    <location>
        <begin position="114"/>
        <end position="115"/>
    </location>
    <ligand>
        <name>pyridoxal 5'-phosphate</name>
        <dbReference type="ChEBI" id="CHEBI:597326"/>
    </ligand>
</feature>
<dbReference type="eggNOG" id="COG0161">
    <property type="taxonomic scope" value="Bacteria"/>
</dbReference>
<dbReference type="NCBIfam" id="NF004624">
    <property type="entry name" value="PRK05964.1"/>
    <property type="match status" value="1"/>
</dbReference>
<evidence type="ECO:0000256" key="2">
    <source>
        <dbReference type="ARBA" id="ARBA00005063"/>
    </source>
</evidence>
<accession>I3THM6</accession>
<feature type="binding site" evidence="9">
    <location>
        <position position="393"/>
    </location>
    <ligand>
        <name>substrate</name>
    </ligand>
</feature>
<dbReference type="GO" id="GO:0030170">
    <property type="term" value="F:pyridoxal phosphate binding"/>
    <property type="evidence" value="ECO:0007669"/>
    <property type="project" value="UniProtKB-UniRule"/>
</dbReference>
<keyword evidence="3 9" id="KW-0032">Aminotransferase</keyword>
<keyword evidence="9" id="KW-0963">Cytoplasm</keyword>
<evidence type="ECO:0000256" key="3">
    <source>
        <dbReference type="ARBA" id="ARBA00022576"/>
    </source>
</evidence>
<dbReference type="Gene3D" id="3.40.640.10">
    <property type="entry name" value="Type I PLP-dependent aspartate aminotransferase-like (Major domain)"/>
    <property type="match status" value="1"/>
</dbReference>
<feature type="modified residue" description="N6-(pyridoxal phosphate)lysine" evidence="9">
    <location>
        <position position="269"/>
    </location>
</feature>
<dbReference type="HAMAP" id="MF_00834">
    <property type="entry name" value="BioA"/>
    <property type="match status" value="1"/>
</dbReference>
<evidence type="ECO:0000256" key="4">
    <source>
        <dbReference type="ARBA" id="ARBA00022679"/>
    </source>
</evidence>
<dbReference type="Proteomes" id="UP000005258">
    <property type="component" value="Chromosome"/>
</dbReference>
<dbReference type="Gene3D" id="3.90.1150.10">
    <property type="entry name" value="Aspartate Aminotransferase, domain 1"/>
    <property type="match status" value="1"/>
</dbReference>
<feature type="binding site" evidence="9">
    <location>
        <position position="146"/>
    </location>
    <ligand>
        <name>substrate</name>
    </ligand>
</feature>
<proteinExistence type="inferred from homology"/>
<comment type="pathway">
    <text evidence="2 9">Cofactor biosynthesis; biotin biosynthesis; 7,8-diaminononanoate from 8-amino-7-oxononanoate (SAM route): step 1/1.</text>
</comment>
<reference evidence="10 11" key="1">
    <citation type="journal article" date="2012" name="J. Am. Chem. Soc.">
        <title>Bacterial biosynthesis and maturation of the didemnin anti-cancer agents.</title>
        <authorList>
            <person name="Xu Y."/>
            <person name="Kersten R.D."/>
            <person name="Nam S.J."/>
            <person name="Lu L."/>
            <person name="Al-Suwailem A.M."/>
            <person name="Zheng H."/>
            <person name="Fenical W."/>
            <person name="Dorrestein P.C."/>
            <person name="Moore B.S."/>
            <person name="Qian P.Y."/>
        </authorList>
    </citation>
    <scope>NUCLEOTIDE SEQUENCE [LARGE SCALE GENOMIC DNA]</scope>
    <source>
        <strain evidence="10 11">KA081020-065</strain>
    </source>
</reference>
<feature type="binding site" evidence="9">
    <location>
        <begin position="304"/>
        <end position="305"/>
    </location>
    <ligand>
        <name>pyridoxal 5'-phosphate</name>
        <dbReference type="ChEBI" id="CHEBI:597326"/>
    </ligand>
</feature>
<dbReference type="HOGENOM" id="CLU_016922_4_3_5"/>
<keyword evidence="6 9" id="KW-0093">Biotin biosynthesis</keyword>
<comment type="function">
    <text evidence="9">Catalyzes the transfer of the alpha-amino group from S-adenosyl-L-methionine (SAM) to 7-keto-8-aminopelargonic acid (KAPA) to form 7,8-diaminopelargonic acid (DAPA). It is the only aminotransferase known to utilize SAM as an amino donor.</text>
</comment>
<feature type="binding site" evidence="9">
    <location>
        <position position="240"/>
    </location>
    <ligand>
        <name>pyridoxal 5'-phosphate</name>
        <dbReference type="ChEBI" id="CHEBI:597326"/>
    </ligand>
</feature>
<dbReference type="GO" id="GO:0004141">
    <property type="term" value="F:dethiobiotin synthase activity"/>
    <property type="evidence" value="ECO:0007669"/>
    <property type="project" value="TreeGrafter"/>
</dbReference>
<feature type="binding site" evidence="9">
    <location>
        <position position="269"/>
    </location>
    <ligand>
        <name>substrate</name>
    </ligand>
</feature>
<dbReference type="PATRIC" id="fig|1110502.3.peg.438"/>
<dbReference type="UniPathway" id="UPA00078">
    <property type="reaction ID" value="UER00160"/>
</dbReference>
<dbReference type="RefSeq" id="WP_014743944.1">
    <property type="nucleotide sequence ID" value="NC_017956.1"/>
</dbReference>
<feature type="binding site" evidence="9">
    <location>
        <position position="303"/>
    </location>
    <ligand>
        <name>substrate</name>
    </ligand>
</feature>
<protein>
    <recommendedName>
        <fullName evidence="9">Adenosylmethionine-8-amino-7-oxononanoate aminotransferase</fullName>
        <ecNumber evidence="9">2.6.1.62</ecNumber>
    </recommendedName>
    <alternativeName>
        <fullName evidence="9">7,8-diamino-pelargonic acid aminotransferase</fullName>
        <shortName evidence="9">DAPA AT</shortName>
        <shortName evidence="9">DAPA aminotransferase</shortName>
    </alternativeName>
    <alternativeName>
        <fullName evidence="9">7,8-diaminononanoate synthase</fullName>
        <shortName evidence="9">DANS</shortName>
    </alternativeName>
    <alternativeName>
        <fullName evidence="9">Diaminopelargonic acid synthase</fullName>
    </alternativeName>
</protein>
<keyword evidence="11" id="KW-1185">Reference proteome</keyword>
<dbReference type="CDD" id="cd00610">
    <property type="entry name" value="OAT_like"/>
    <property type="match status" value="1"/>
</dbReference>
<comment type="catalytic activity">
    <reaction evidence="8 9">
        <text>(8S)-8-amino-7-oxononanoate + S-adenosyl-L-methionine = S-adenosyl-4-methylsulfanyl-2-oxobutanoate + (7R,8S)-7,8-diammoniononanoate</text>
        <dbReference type="Rhea" id="RHEA:16861"/>
        <dbReference type="ChEBI" id="CHEBI:16490"/>
        <dbReference type="ChEBI" id="CHEBI:59789"/>
        <dbReference type="ChEBI" id="CHEBI:149468"/>
        <dbReference type="ChEBI" id="CHEBI:149469"/>
        <dbReference type="EC" id="2.6.1.62"/>
    </reaction>
</comment>
<feature type="site" description="Participates in the substrate recognition with KAPA and in a stacking interaction with the adenine ring of SAM" evidence="9">
    <location>
        <position position="19"/>
    </location>
</feature>
<dbReference type="GO" id="GO:0005737">
    <property type="term" value="C:cytoplasm"/>
    <property type="evidence" value="ECO:0007669"/>
    <property type="project" value="UniProtKB-SubCell"/>
</dbReference>
<evidence type="ECO:0000313" key="10">
    <source>
        <dbReference type="EMBL" id="AFK52264.1"/>
    </source>
</evidence>
<feature type="binding site" evidence="9">
    <location>
        <position position="54"/>
    </location>
    <ligand>
        <name>substrate</name>
    </ligand>
</feature>
<evidence type="ECO:0000256" key="5">
    <source>
        <dbReference type="ARBA" id="ARBA00022691"/>
    </source>
</evidence>
<dbReference type="PANTHER" id="PTHR42684">
    <property type="entry name" value="ADENOSYLMETHIONINE-8-AMINO-7-OXONONANOATE AMINOTRANSFERASE"/>
    <property type="match status" value="1"/>
</dbReference>
<evidence type="ECO:0000256" key="1">
    <source>
        <dbReference type="ARBA" id="ARBA00001933"/>
    </source>
</evidence>
<keyword evidence="4 9" id="KW-0808">Transferase</keyword>
<dbReference type="AlphaFoldDB" id="I3THM6"/>
<dbReference type="InterPro" id="IPR005815">
    <property type="entry name" value="BioA"/>
</dbReference>
<comment type="subcellular location">
    <subcellularLocation>
        <location evidence="9">Cytoplasm</location>
    </subcellularLocation>
</comment>
<evidence type="ECO:0000256" key="9">
    <source>
        <dbReference type="HAMAP-Rule" id="MF_00834"/>
    </source>
</evidence>
<comment type="similarity">
    <text evidence="9">Belongs to the class-III pyridoxal-phosphate-dependent aminotransferase family. BioA subfamily.</text>
</comment>
<dbReference type="GO" id="GO:0004015">
    <property type="term" value="F:adenosylmethionine-8-amino-7-oxononanoate transaminase activity"/>
    <property type="evidence" value="ECO:0007669"/>
    <property type="project" value="UniProtKB-UniRule"/>
</dbReference>
<dbReference type="EC" id="2.6.1.62" evidence="9"/>
<dbReference type="KEGG" id="tmo:TMO_0425"/>
<gene>
    <name evidence="9 10" type="primary">bioA</name>
    <name evidence="10" type="ordered locus">TMO_0425</name>
</gene>
<evidence type="ECO:0000256" key="6">
    <source>
        <dbReference type="ARBA" id="ARBA00022756"/>
    </source>
</evidence>
<dbReference type="EMBL" id="CP003236">
    <property type="protein sequence ID" value="AFK52264.1"/>
    <property type="molecule type" value="Genomic_DNA"/>
</dbReference>
<dbReference type="InterPro" id="IPR015422">
    <property type="entry name" value="PyrdxlP-dep_Trfase_small"/>
</dbReference>
<keyword evidence="7 9" id="KW-0663">Pyridoxal phosphate</keyword>
<dbReference type="STRING" id="1110502.TMO_0425"/>
<evidence type="ECO:0000313" key="11">
    <source>
        <dbReference type="Proteomes" id="UP000005258"/>
    </source>
</evidence>
<evidence type="ECO:0000256" key="7">
    <source>
        <dbReference type="ARBA" id="ARBA00022898"/>
    </source>
</evidence>
<dbReference type="InterPro" id="IPR015421">
    <property type="entry name" value="PyrdxlP-dep_Trfase_major"/>
</dbReference>
<name>I3THM6_TISMK</name>
<organism evidence="10 11">
    <name type="scientific">Tistrella mobilis (strain KA081020-065)</name>
    <dbReference type="NCBI Taxonomy" id="1110502"/>
    <lineage>
        <taxon>Bacteria</taxon>
        <taxon>Pseudomonadati</taxon>
        <taxon>Pseudomonadota</taxon>
        <taxon>Alphaproteobacteria</taxon>
        <taxon>Geminicoccales</taxon>
        <taxon>Geminicoccaceae</taxon>
        <taxon>Tistrella</taxon>
    </lineage>
</organism>
<sequence length="444" mass="48285">MSAPAPTAPATTSPVWHPFRQHLTEPVTRAIARTEGARLIDAEGRSIFDAISSWWVITHGHRPPAIMAAIRDATLRLDQVIFAEFTHQPAEDLARGLIDLAPPGLAHVFYSDSGSTSVEVALKMALGWFHNRGAPRSRIVVMDHGYHGDTIGTMSAGARGVFNAAYSPLLFDVDTIPFPEPGREQATLDALEGFCRTGRAAALLIEPLVLGAGGMKMYPPHLLAEFRRITERHGTLMIADEVMTGWGRTGTLFACDQAGITPDIMCVSKGITGGTLPLAATLCTGPVFEAHLSTDRARTFFHSSSYTANPIACAAALANLRIWQEEPVVARIAALARRQEAWVTRFRQNPRFRNVRRTGTIAALDLDVAEAGYLSEVGPRLRAFFRDRDLLIRPLGNVIYLMPPYCSTAEDIDRAWEAIAEAAEVILPRIPQARTAGAHARAAG</sequence>
<dbReference type="InterPro" id="IPR015424">
    <property type="entry name" value="PyrdxlP-dep_Trfase"/>
</dbReference>
<comment type="cofactor">
    <cofactor evidence="1 9">
        <name>pyridoxal 5'-phosphate</name>
        <dbReference type="ChEBI" id="CHEBI:597326"/>
    </cofactor>
</comment>
<dbReference type="InterPro" id="IPR005814">
    <property type="entry name" value="Aminotrans_3"/>
</dbReference>
<dbReference type="SUPFAM" id="SSF53383">
    <property type="entry name" value="PLP-dependent transferases"/>
    <property type="match status" value="1"/>
</dbReference>
<dbReference type="GO" id="GO:0009102">
    <property type="term" value="P:biotin biosynthetic process"/>
    <property type="evidence" value="ECO:0007669"/>
    <property type="project" value="UniProtKB-UniRule"/>
</dbReference>
<dbReference type="PANTHER" id="PTHR42684:SF3">
    <property type="entry name" value="ADENOSYLMETHIONINE-8-AMINO-7-OXONONANOATE AMINOTRANSFERASE"/>
    <property type="match status" value="1"/>
</dbReference>
<keyword evidence="5 9" id="KW-0949">S-adenosyl-L-methionine</keyword>
<evidence type="ECO:0000256" key="8">
    <source>
        <dbReference type="ARBA" id="ARBA00048449"/>
    </source>
</evidence>